<organism evidence="4 5">
    <name type="scientific">Labilithrix luteola</name>
    <dbReference type="NCBI Taxonomy" id="1391654"/>
    <lineage>
        <taxon>Bacteria</taxon>
        <taxon>Pseudomonadati</taxon>
        <taxon>Myxococcota</taxon>
        <taxon>Polyangia</taxon>
        <taxon>Polyangiales</taxon>
        <taxon>Labilitrichaceae</taxon>
        <taxon>Labilithrix</taxon>
    </lineage>
</organism>
<evidence type="ECO:0000259" key="3">
    <source>
        <dbReference type="PROSITE" id="PS50110"/>
    </source>
</evidence>
<dbReference type="PROSITE" id="PS50110">
    <property type="entry name" value="RESPONSE_REGULATORY"/>
    <property type="match status" value="1"/>
</dbReference>
<dbReference type="InterPro" id="IPR011006">
    <property type="entry name" value="CheY-like_superfamily"/>
</dbReference>
<dbReference type="KEGG" id="llu:AKJ09_01706"/>
<reference evidence="4 5" key="1">
    <citation type="submission" date="2015-08" db="EMBL/GenBank/DDBJ databases">
        <authorList>
            <person name="Babu N.S."/>
            <person name="Beckwith C.J."/>
            <person name="Beseler K.G."/>
            <person name="Brison A."/>
            <person name="Carone J.V."/>
            <person name="Caskin T.P."/>
            <person name="Diamond M."/>
            <person name="Durham M.E."/>
            <person name="Foxe J.M."/>
            <person name="Go M."/>
            <person name="Henderson B.A."/>
            <person name="Jones I.B."/>
            <person name="McGettigan J.A."/>
            <person name="Micheletti S.J."/>
            <person name="Nasrallah M.E."/>
            <person name="Ortiz D."/>
            <person name="Piller C.R."/>
            <person name="Privatt S.R."/>
            <person name="Schneider S.L."/>
            <person name="Sharp S."/>
            <person name="Smith T.C."/>
            <person name="Stanton J.D."/>
            <person name="Ullery H.E."/>
            <person name="Wilson R.J."/>
            <person name="Serrano M.G."/>
            <person name="Buck G."/>
            <person name="Lee V."/>
            <person name="Wang Y."/>
            <person name="Carvalho R."/>
            <person name="Voegtly L."/>
            <person name="Shi R."/>
            <person name="Duckworth R."/>
            <person name="Johnson A."/>
            <person name="Loviza R."/>
            <person name="Walstead R."/>
            <person name="Shah Z."/>
            <person name="Kiflezghi M."/>
            <person name="Wade K."/>
            <person name="Ball S.L."/>
            <person name="Bradley K.W."/>
            <person name="Asai D.J."/>
            <person name="Bowman C.A."/>
            <person name="Russell D.A."/>
            <person name="Pope W.H."/>
            <person name="Jacobs-Sera D."/>
            <person name="Hendrix R.W."/>
            <person name="Hatfull G.F."/>
        </authorList>
    </citation>
    <scope>NUCLEOTIDE SEQUENCE [LARGE SCALE GENOMIC DNA]</scope>
    <source>
        <strain evidence="4 5">DSM 27648</strain>
    </source>
</reference>
<dbReference type="Gene3D" id="3.40.50.2300">
    <property type="match status" value="1"/>
</dbReference>
<keyword evidence="5" id="KW-1185">Reference proteome</keyword>
<accession>A0A0K1PNF1</accession>
<dbReference type="PANTHER" id="PTHR44591">
    <property type="entry name" value="STRESS RESPONSE REGULATOR PROTEIN 1"/>
    <property type="match status" value="1"/>
</dbReference>
<gene>
    <name evidence="4" type="ORF">AKJ09_01706</name>
</gene>
<evidence type="ECO:0000313" key="4">
    <source>
        <dbReference type="EMBL" id="AKU95042.1"/>
    </source>
</evidence>
<dbReference type="InterPro" id="IPR050595">
    <property type="entry name" value="Bact_response_regulator"/>
</dbReference>
<keyword evidence="1 2" id="KW-0597">Phosphoprotein</keyword>
<feature type="domain" description="Response regulatory" evidence="3">
    <location>
        <begin position="5"/>
        <end position="122"/>
    </location>
</feature>
<name>A0A0K1PNF1_9BACT</name>
<dbReference type="STRING" id="1391654.AKJ09_01706"/>
<dbReference type="OrthoDB" id="9800029at2"/>
<dbReference type="Pfam" id="PF00072">
    <property type="entry name" value="Response_reg"/>
    <property type="match status" value="1"/>
</dbReference>
<protein>
    <submittedName>
        <fullName evidence="4">Two-component response regulator</fullName>
    </submittedName>
</protein>
<dbReference type="RefSeq" id="WP_146646551.1">
    <property type="nucleotide sequence ID" value="NZ_CP012333.1"/>
</dbReference>
<evidence type="ECO:0000256" key="2">
    <source>
        <dbReference type="PROSITE-ProRule" id="PRU00169"/>
    </source>
</evidence>
<proteinExistence type="predicted"/>
<dbReference type="SUPFAM" id="SSF52172">
    <property type="entry name" value="CheY-like"/>
    <property type="match status" value="1"/>
</dbReference>
<evidence type="ECO:0000313" key="5">
    <source>
        <dbReference type="Proteomes" id="UP000064967"/>
    </source>
</evidence>
<dbReference type="GO" id="GO:0000160">
    <property type="term" value="P:phosphorelay signal transduction system"/>
    <property type="evidence" value="ECO:0007669"/>
    <property type="project" value="InterPro"/>
</dbReference>
<dbReference type="EMBL" id="CP012333">
    <property type="protein sequence ID" value="AKU95042.1"/>
    <property type="molecule type" value="Genomic_DNA"/>
</dbReference>
<dbReference type="Proteomes" id="UP000064967">
    <property type="component" value="Chromosome"/>
</dbReference>
<sequence>MRGALVCIVDDDEAVRRSLCALFRSAGHSVETFASAVDFLASNVLPRTGCLVVDVSMPEITGPELQARLVAECTSPLPLPIIFMSGRADESVRARVLAAGALAFLSKPLDDEVLLTTVEAALDGRERSVAPRA</sequence>
<dbReference type="SMART" id="SM00448">
    <property type="entry name" value="REC"/>
    <property type="match status" value="1"/>
</dbReference>
<evidence type="ECO:0000256" key="1">
    <source>
        <dbReference type="ARBA" id="ARBA00022553"/>
    </source>
</evidence>
<dbReference type="PANTHER" id="PTHR44591:SF25">
    <property type="entry name" value="CHEMOTAXIS TWO-COMPONENT RESPONSE REGULATOR"/>
    <property type="match status" value="1"/>
</dbReference>
<feature type="modified residue" description="4-aspartylphosphate" evidence="2">
    <location>
        <position position="54"/>
    </location>
</feature>
<dbReference type="AlphaFoldDB" id="A0A0K1PNF1"/>
<dbReference type="InterPro" id="IPR001789">
    <property type="entry name" value="Sig_transdc_resp-reg_receiver"/>
</dbReference>